<name>A0A2G9USY6_TELCI</name>
<dbReference type="Proteomes" id="UP000230423">
    <property type="component" value="Unassembled WGS sequence"/>
</dbReference>
<dbReference type="EMBL" id="KZ345487">
    <property type="protein sequence ID" value="PIO73273.1"/>
    <property type="molecule type" value="Genomic_DNA"/>
</dbReference>
<evidence type="ECO:0000313" key="9">
    <source>
        <dbReference type="Proteomes" id="UP000230423"/>
    </source>
</evidence>
<accession>A0A2G9USY6</accession>
<dbReference type="InterPro" id="IPR011701">
    <property type="entry name" value="MFS"/>
</dbReference>
<evidence type="ECO:0000256" key="4">
    <source>
        <dbReference type="ARBA" id="ARBA00022989"/>
    </source>
</evidence>
<feature type="domain" description="Major facilitator superfamily (MFS) profile" evidence="7">
    <location>
        <begin position="97"/>
        <end position="204"/>
    </location>
</feature>
<protein>
    <recommendedName>
        <fullName evidence="7">Major facilitator superfamily (MFS) profile domain-containing protein</fullName>
    </recommendedName>
</protein>
<evidence type="ECO:0000256" key="3">
    <source>
        <dbReference type="ARBA" id="ARBA00022692"/>
    </source>
</evidence>
<dbReference type="OrthoDB" id="4139357at2759"/>
<dbReference type="Pfam" id="PF07690">
    <property type="entry name" value="MFS_1"/>
    <property type="match status" value="1"/>
</dbReference>
<sequence>MVISRCSFSRLWLRHVRDDPSVRYYGLDDRAELGEPADQHSTVETGKEEGTFTVHDAVEALGFGRFQVKLSLLTGIAWVVELSIRRMILPSGRKSFSGFPIAYNKMADAMEMMLLSLLSPAIACEWGVSPVQQALVTTCVFSGMMLSSTFWGKTCDRFGRRVGLIASTLVASIMGAISAFSPHFYVLLFFRGLTGFGIGGVPQS</sequence>
<evidence type="ECO:0000256" key="1">
    <source>
        <dbReference type="ARBA" id="ARBA00004141"/>
    </source>
</evidence>
<feature type="transmembrane region" description="Helical" evidence="6">
    <location>
        <begin position="164"/>
        <end position="185"/>
    </location>
</feature>
<keyword evidence="2" id="KW-0813">Transport</keyword>
<dbReference type="GO" id="GO:0022857">
    <property type="term" value="F:transmembrane transporter activity"/>
    <property type="evidence" value="ECO:0007669"/>
    <property type="project" value="InterPro"/>
</dbReference>
<reference evidence="8 9" key="1">
    <citation type="submission" date="2015-09" db="EMBL/GenBank/DDBJ databases">
        <title>Draft genome of the parasitic nematode Teladorsagia circumcincta isolate WARC Sus (inbred).</title>
        <authorList>
            <person name="Mitreva M."/>
        </authorList>
    </citation>
    <scope>NUCLEOTIDE SEQUENCE [LARGE SCALE GENOMIC DNA]</scope>
    <source>
        <strain evidence="8 9">S</strain>
    </source>
</reference>
<evidence type="ECO:0000256" key="5">
    <source>
        <dbReference type="ARBA" id="ARBA00023136"/>
    </source>
</evidence>
<evidence type="ECO:0000259" key="7">
    <source>
        <dbReference type="PROSITE" id="PS50850"/>
    </source>
</evidence>
<dbReference type="SUPFAM" id="SSF103473">
    <property type="entry name" value="MFS general substrate transporter"/>
    <property type="match status" value="1"/>
</dbReference>
<dbReference type="Gene3D" id="1.20.1250.20">
    <property type="entry name" value="MFS general substrate transporter like domains"/>
    <property type="match status" value="1"/>
</dbReference>
<dbReference type="InterPro" id="IPR020846">
    <property type="entry name" value="MFS_dom"/>
</dbReference>
<dbReference type="GO" id="GO:0016020">
    <property type="term" value="C:membrane"/>
    <property type="evidence" value="ECO:0007669"/>
    <property type="project" value="UniProtKB-SubCell"/>
</dbReference>
<evidence type="ECO:0000256" key="2">
    <source>
        <dbReference type="ARBA" id="ARBA00022448"/>
    </source>
</evidence>
<dbReference type="PROSITE" id="PS50850">
    <property type="entry name" value="MFS"/>
    <property type="match status" value="1"/>
</dbReference>
<dbReference type="AlphaFoldDB" id="A0A2G9USY6"/>
<evidence type="ECO:0000313" key="8">
    <source>
        <dbReference type="EMBL" id="PIO73273.1"/>
    </source>
</evidence>
<keyword evidence="3 6" id="KW-0812">Transmembrane</keyword>
<keyword evidence="5 6" id="KW-0472">Membrane</keyword>
<organism evidence="8 9">
    <name type="scientific">Teladorsagia circumcincta</name>
    <name type="common">Brown stomach worm</name>
    <name type="synonym">Ostertagia circumcincta</name>
    <dbReference type="NCBI Taxonomy" id="45464"/>
    <lineage>
        <taxon>Eukaryota</taxon>
        <taxon>Metazoa</taxon>
        <taxon>Ecdysozoa</taxon>
        <taxon>Nematoda</taxon>
        <taxon>Chromadorea</taxon>
        <taxon>Rhabditida</taxon>
        <taxon>Rhabditina</taxon>
        <taxon>Rhabditomorpha</taxon>
        <taxon>Strongyloidea</taxon>
        <taxon>Trichostrongylidae</taxon>
        <taxon>Teladorsagia</taxon>
    </lineage>
</organism>
<gene>
    <name evidence="8" type="ORF">TELCIR_04756</name>
</gene>
<keyword evidence="4 6" id="KW-1133">Transmembrane helix</keyword>
<comment type="subcellular location">
    <subcellularLocation>
        <location evidence="1">Membrane</location>
        <topology evidence="1">Multi-pass membrane protein</topology>
    </subcellularLocation>
</comment>
<proteinExistence type="predicted"/>
<dbReference type="PANTHER" id="PTHR23511:SF5">
    <property type="entry name" value="MAJOR FACILITATOR-TYPE TRANSPORTER HXNZ-RELATED"/>
    <property type="match status" value="1"/>
</dbReference>
<dbReference type="PANTHER" id="PTHR23511">
    <property type="entry name" value="SYNAPTIC VESICLE GLYCOPROTEIN 2"/>
    <property type="match status" value="1"/>
</dbReference>
<dbReference type="InterPro" id="IPR036259">
    <property type="entry name" value="MFS_trans_sf"/>
</dbReference>
<evidence type="ECO:0000256" key="6">
    <source>
        <dbReference type="SAM" id="Phobius"/>
    </source>
</evidence>
<keyword evidence="9" id="KW-1185">Reference proteome</keyword>